<feature type="region of interest" description="Disordered" evidence="1">
    <location>
        <begin position="115"/>
        <end position="156"/>
    </location>
</feature>
<reference evidence="2" key="1">
    <citation type="submission" date="2022-11" db="UniProtKB">
        <authorList>
            <consortium name="EnsemblMetazoa"/>
        </authorList>
    </citation>
    <scope>IDENTIFICATION</scope>
</reference>
<feature type="region of interest" description="Disordered" evidence="1">
    <location>
        <begin position="211"/>
        <end position="243"/>
    </location>
</feature>
<dbReference type="RefSeq" id="XP_038052163.1">
    <property type="nucleotide sequence ID" value="XM_038196235.1"/>
</dbReference>
<accession>A0A913ZK46</accession>
<dbReference type="Proteomes" id="UP000887568">
    <property type="component" value="Unplaced"/>
</dbReference>
<sequence>MSKRFMWGSEQVEEFFNLLRNSYRDYLMAKELRRMDEFYEMLGSCMGTDGLVVQNFLKKIGRSYRDILLQAETCEEGGQLPERKLRGSARIYALYEEYYQMYYLGAVPSRPNDLEASGSFQQKSITSHNDRKRKHLPEAAACKRRSRSPVSEIDTKEENIVHVDDEDAANRLDGDTVPDLHLQRAGELVDHFSTEEVPTETASKKVVVENGEMSPRHSLASDAARGTTKQRQEDPKSDGVFGTTTTDFQERFLKLMENQNHILASIVDELNMIKHAVLDANGLQTITYVK</sequence>
<organism evidence="2 3">
    <name type="scientific">Patiria miniata</name>
    <name type="common">Bat star</name>
    <name type="synonym">Asterina miniata</name>
    <dbReference type="NCBI Taxonomy" id="46514"/>
    <lineage>
        <taxon>Eukaryota</taxon>
        <taxon>Metazoa</taxon>
        <taxon>Echinodermata</taxon>
        <taxon>Eleutherozoa</taxon>
        <taxon>Asterozoa</taxon>
        <taxon>Asteroidea</taxon>
        <taxon>Valvatacea</taxon>
        <taxon>Valvatida</taxon>
        <taxon>Asterinidae</taxon>
        <taxon>Patiria</taxon>
    </lineage>
</organism>
<keyword evidence="3" id="KW-1185">Reference proteome</keyword>
<dbReference type="EnsemblMetazoa" id="XM_038196235.1">
    <property type="protein sequence ID" value="XP_038052163.1"/>
    <property type="gene ID" value="LOC119724917"/>
</dbReference>
<proteinExistence type="predicted"/>
<dbReference type="AlphaFoldDB" id="A0A913ZK46"/>
<dbReference type="GeneID" id="119724917"/>
<evidence type="ECO:0000313" key="3">
    <source>
        <dbReference type="Proteomes" id="UP000887568"/>
    </source>
</evidence>
<evidence type="ECO:0000256" key="1">
    <source>
        <dbReference type="SAM" id="MobiDB-lite"/>
    </source>
</evidence>
<protein>
    <submittedName>
        <fullName evidence="2">Uncharacterized protein</fullName>
    </submittedName>
</protein>
<feature type="compositionally biased region" description="Polar residues" evidence="1">
    <location>
        <begin position="118"/>
        <end position="127"/>
    </location>
</feature>
<evidence type="ECO:0000313" key="2">
    <source>
        <dbReference type="EnsemblMetazoa" id="XP_038052163.1"/>
    </source>
</evidence>
<name>A0A913ZK46_PATMI</name>
<dbReference type="OMA" id="RRMDEFY"/>
<dbReference type="OrthoDB" id="10378706at2759"/>